<feature type="transmembrane region" description="Helical" evidence="2">
    <location>
        <begin position="146"/>
        <end position="164"/>
    </location>
</feature>
<keyword evidence="2" id="KW-1133">Transmembrane helix</keyword>
<dbReference type="AlphaFoldDB" id="A0A0W0SUE7"/>
<keyword evidence="4" id="KW-1185">Reference proteome</keyword>
<dbReference type="RefSeq" id="WP_058440248.1">
    <property type="nucleotide sequence ID" value="NZ_CAAAHU010000001.1"/>
</dbReference>
<accession>A0A0W0SUE7</accession>
<evidence type="ECO:0000313" key="3">
    <source>
        <dbReference type="EMBL" id="KTC86897.1"/>
    </source>
</evidence>
<protein>
    <submittedName>
        <fullName evidence="3">Uncharacterized protein</fullName>
    </submittedName>
</protein>
<proteinExistence type="predicted"/>
<feature type="transmembrane region" description="Helical" evidence="2">
    <location>
        <begin position="222"/>
        <end position="242"/>
    </location>
</feature>
<keyword evidence="1" id="KW-0175">Coiled coil</keyword>
<name>A0A0W0SUE7_9GAMM</name>
<keyword evidence="2" id="KW-0472">Membrane</keyword>
<dbReference type="PATRIC" id="fig|29422.6.peg.129"/>
<dbReference type="EMBL" id="LNXV01000003">
    <property type="protein sequence ID" value="KTC86897.1"/>
    <property type="molecule type" value="Genomic_DNA"/>
</dbReference>
<evidence type="ECO:0000256" key="1">
    <source>
        <dbReference type="SAM" id="Coils"/>
    </source>
</evidence>
<sequence>MKKKEELSIIFLDKYFLPQELFYLILELLKKDEESYFNLMRTSKTLYNLIVQYPDFQVNAPTLYNSYLFHKGKKELASYKQLILEEIANYRSRLERIKNELATIELQIRGEQPIPPPFHTVKSLLDKLPNGIDLTPKNYVKSNRKLNLILIIFLFIILINLGLATHNLVTVVKNCEEIANEMSAFKPDFGDKINCMEEIYAGWGEILDELCALCGHQFDGALGWFIPFSLLLFILPCITLACNKSLFNHNYQEQPVEFLQPNLQGELQVIKRDFEINVVSTSMVSELENNLKNIYEGCPINHPLYLECAELQKEIDNAKNFYSPAEIYPGRSKHAFFLQIDAFKRKFQESQLSSQVSSIELK</sequence>
<reference evidence="3 4" key="1">
    <citation type="submission" date="2015-11" db="EMBL/GenBank/DDBJ databases">
        <title>Genomic analysis of 38 Legionella species identifies large and diverse effector repertoires.</title>
        <authorList>
            <person name="Burstein D."/>
            <person name="Amaro F."/>
            <person name="Zusman T."/>
            <person name="Lifshitz Z."/>
            <person name="Cohen O."/>
            <person name="Gilbert J.A."/>
            <person name="Pupko T."/>
            <person name="Shuman H.A."/>
            <person name="Segal G."/>
        </authorList>
    </citation>
    <scope>NUCLEOTIDE SEQUENCE [LARGE SCALE GENOMIC DNA]</scope>
    <source>
        <strain evidence="3 4">ATCC 43878</strain>
    </source>
</reference>
<evidence type="ECO:0000256" key="2">
    <source>
        <dbReference type="SAM" id="Phobius"/>
    </source>
</evidence>
<evidence type="ECO:0000313" key="4">
    <source>
        <dbReference type="Proteomes" id="UP000054742"/>
    </source>
</evidence>
<gene>
    <name evidence="3" type="ORF">Lbru_0126</name>
</gene>
<feature type="coiled-coil region" evidence="1">
    <location>
        <begin position="80"/>
        <end position="107"/>
    </location>
</feature>
<comment type="caution">
    <text evidence="3">The sequence shown here is derived from an EMBL/GenBank/DDBJ whole genome shotgun (WGS) entry which is preliminary data.</text>
</comment>
<dbReference type="Proteomes" id="UP000054742">
    <property type="component" value="Unassembled WGS sequence"/>
</dbReference>
<keyword evidence="2" id="KW-0812">Transmembrane</keyword>
<organism evidence="3 4">
    <name type="scientific">Legionella brunensis</name>
    <dbReference type="NCBI Taxonomy" id="29422"/>
    <lineage>
        <taxon>Bacteria</taxon>
        <taxon>Pseudomonadati</taxon>
        <taxon>Pseudomonadota</taxon>
        <taxon>Gammaproteobacteria</taxon>
        <taxon>Legionellales</taxon>
        <taxon>Legionellaceae</taxon>
        <taxon>Legionella</taxon>
    </lineage>
</organism>